<dbReference type="InterPro" id="IPR030489">
    <property type="entry name" value="TR_Rrf2-type_CS"/>
</dbReference>
<keyword evidence="2" id="KW-1185">Reference proteome</keyword>
<dbReference type="PANTHER" id="PTHR33221:SF15">
    <property type="entry name" value="HTH-TYPE TRANSCRIPTIONAL REGULATOR YWGB-RELATED"/>
    <property type="match status" value="1"/>
</dbReference>
<organism evidence="1 2">
    <name type="scientific">Extibacter muris</name>
    <dbReference type="NCBI Taxonomy" id="1796622"/>
    <lineage>
        <taxon>Bacteria</taxon>
        <taxon>Bacillati</taxon>
        <taxon>Bacillota</taxon>
        <taxon>Clostridia</taxon>
        <taxon>Lachnospirales</taxon>
        <taxon>Lachnospiraceae</taxon>
        <taxon>Extibacter</taxon>
    </lineage>
</organism>
<dbReference type="GO" id="GO:0003700">
    <property type="term" value="F:DNA-binding transcription factor activity"/>
    <property type="evidence" value="ECO:0007669"/>
    <property type="project" value="TreeGrafter"/>
</dbReference>
<dbReference type="Gene3D" id="1.10.10.10">
    <property type="entry name" value="Winged helix-like DNA-binding domain superfamily/Winged helix DNA-binding domain"/>
    <property type="match status" value="1"/>
</dbReference>
<accession>A0A4R4FDE6</accession>
<dbReference type="NCBIfam" id="TIGR00738">
    <property type="entry name" value="rrf2_super"/>
    <property type="match status" value="1"/>
</dbReference>
<dbReference type="PROSITE" id="PS51197">
    <property type="entry name" value="HTH_RRF2_2"/>
    <property type="match status" value="1"/>
</dbReference>
<dbReference type="EMBL" id="SMMX01000008">
    <property type="protein sequence ID" value="TDA21547.1"/>
    <property type="molecule type" value="Genomic_DNA"/>
</dbReference>
<dbReference type="GO" id="GO:0005829">
    <property type="term" value="C:cytosol"/>
    <property type="evidence" value="ECO:0007669"/>
    <property type="project" value="TreeGrafter"/>
</dbReference>
<dbReference type="InterPro" id="IPR036388">
    <property type="entry name" value="WH-like_DNA-bd_sf"/>
</dbReference>
<dbReference type="Pfam" id="PF02082">
    <property type="entry name" value="Rrf2"/>
    <property type="match status" value="1"/>
</dbReference>
<proteinExistence type="predicted"/>
<evidence type="ECO:0000313" key="2">
    <source>
        <dbReference type="Proteomes" id="UP000295710"/>
    </source>
</evidence>
<comment type="caution">
    <text evidence="1">The sequence shown here is derived from an EMBL/GenBank/DDBJ whole genome shotgun (WGS) entry which is preliminary data.</text>
</comment>
<evidence type="ECO:0000313" key="1">
    <source>
        <dbReference type="EMBL" id="TDA21547.1"/>
    </source>
</evidence>
<gene>
    <name evidence="1" type="ORF">E1963_11130</name>
</gene>
<dbReference type="Proteomes" id="UP000295710">
    <property type="component" value="Unassembled WGS sequence"/>
</dbReference>
<dbReference type="AlphaFoldDB" id="A0A4R4FDE6"/>
<dbReference type="PANTHER" id="PTHR33221">
    <property type="entry name" value="WINGED HELIX-TURN-HELIX TRANSCRIPTIONAL REGULATOR, RRF2 FAMILY"/>
    <property type="match status" value="1"/>
</dbReference>
<protein>
    <submittedName>
        <fullName evidence="1">Rrf2 family transcriptional regulator</fullName>
    </submittedName>
</protein>
<reference evidence="1 2" key="1">
    <citation type="journal article" date="2016" name="Nat. Microbiol.">
        <title>The Mouse Intestinal Bacterial Collection (miBC) provides host-specific insight into cultured diversity and functional potential of the gut microbiota.</title>
        <authorList>
            <person name="Lagkouvardos I."/>
            <person name="Pukall R."/>
            <person name="Abt B."/>
            <person name="Foesel B.U."/>
            <person name="Meier-Kolthoff J.P."/>
            <person name="Kumar N."/>
            <person name="Bresciani A."/>
            <person name="Martinez I."/>
            <person name="Just S."/>
            <person name="Ziegler C."/>
            <person name="Brugiroux S."/>
            <person name="Garzetti D."/>
            <person name="Wenning M."/>
            <person name="Bui T.P."/>
            <person name="Wang J."/>
            <person name="Hugenholtz F."/>
            <person name="Plugge C.M."/>
            <person name="Peterson D.A."/>
            <person name="Hornef M.W."/>
            <person name="Baines J.F."/>
            <person name="Smidt H."/>
            <person name="Walter J."/>
            <person name="Kristiansen K."/>
            <person name="Nielsen H.B."/>
            <person name="Haller D."/>
            <person name="Overmann J."/>
            <person name="Stecher B."/>
            <person name="Clavel T."/>
        </authorList>
    </citation>
    <scope>NUCLEOTIDE SEQUENCE [LARGE SCALE GENOMIC DNA]</scope>
    <source>
        <strain evidence="1 2">DSM 28560</strain>
    </source>
</reference>
<dbReference type="SUPFAM" id="SSF46785">
    <property type="entry name" value="Winged helix' DNA-binding domain"/>
    <property type="match status" value="1"/>
</dbReference>
<name>A0A4R4FDE6_9FIRM</name>
<sequence length="140" mass="15266">MKISTKGIYALEITADLAMHSDDRHLERLKNIAERRKLSEKYLERIVRLLKAAGIVTSVRGAQGGYRLAKDAGQLTVREVLEAVEGELVPVDCLTKETGCGIGCSLCPTQDTWGRLWDVIVSVTDAVTVGEIVKVAAERG</sequence>
<dbReference type="InterPro" id="IPR036390">
    <property type="entry name" value="WH_DNA-bd_sf"/>
</dbReference>
<dbReference type="PROSITE" id="PS01332">
    <property type="entry name" value="HTH_RRF2_1"/>
    <property type="match status" value="1"/>
</dbReference>
<dbReference type="InterPro" id="IPR000944">
    <property type="entry name" value="Tscrpt_reg_Rrf2"/>
</dbReference>
<dbReference type="RefSeq" id="WP_132277971.1">
    <property type="nucleotide sequence ID" value="NZ_JAOBST010000004.1"/>
</dbReference>